<dbReference type="GeneID" id="111137938"/>
<dbReference type="Proteomes" id="UP000694844">
    <property type="component" value="Chromosome 5"/>
</dbReference>
<dbReference type="OrthoDB" id="6146614at2759"/>
<evidence type="ECO:0000256" key="1">
    <source>
        <dbReference type="SAM" id="SignalP"/>
    </source>
</evidence>
<dbReference type="KEGG" id="cvn:111137938"/>
<organism evidence="2 3">
    <name type="scientific">Crassostrea virginica</name>
    <name type="common">Eastern oyster</name>
    <dbReference type="NCBI Taxonomy" id="6565"/>
    <lineage>
        <taxon>Eukaryota</taxon>
        <taxon>Metazoa</taxon>
        <taxon>Spiralia</taxon>
        <taxon>Lophotrochozoa</taxon>
        <taxon>Mollusca</taxon>
        <taxon>Bivalvia</taxon>
        <taxon>Autobranchia</taxon>
        <taxon>Pteriomorphia</taxon>
        <taxon>Ostreida</taxon>
        <taxon>Ostreoidea</taxon>
        <taxon>Ostreidae</taxon>
        <taxon>Crassostrea</taxon>
    </lineage>
</organism>
<feature type="signal peptide" evidence="1">
    <location>
        <begin position="1"/>
        <end position="26"/>
    </location>
</feature>
<accession>A0A8B8EZE2</accession>
<evidence type="ECO:0000313" key="2">
    <source>
        <dbReference type="Proteomes" id="UP000694844"/>
    </source>
</evidence>
<gene>
    <name evidence="3" type="primary">LOC111137938</name>
</gene>
<dbReference type="AlphaFoldDB" id="A0A8B8EZE2"/>
<proteinExistence type="predicted"/>
<dbReference type="RefSeq" id="XP_022345356.1">
    <property type="nucleotide sequence ID" value="XM_022489648.1"/>
</dbReference>
<sequence length="122" mass="13462">MDTTGPRIHPLLLALLLALTTAAAIGAEVDRSKTDSGLFPEFKTIIDSLSKTVDEFLNNTLSVFRNLPPHYKNISTEIVNKNGSNFLKNTTIIKDSTNGSFYGMFMEKSEKMDNSTANPYVT</sequence>
<evidence type="ECO:0000313" key="3">
    <source>
        <dbReference type="RefSeq" id="XP_022345356.1"/>
    </source>
</evidence>
<keyword evidence="1" id="KW-0732">Signal</keyword>
<name>A0A8B8EZE2_CRAVI</name>
<protein>
    <submittedName>
        <fullName evidence="3">Uncharacterized protein LOC111137938 isoform X1</fullName>
    </submittedName>
</protein>
<feature type="chain" id="PRO_5034638150" evidence="1">
    <location>
        <begin position="27"/>
        <end position="122"/>
    </location>
</feature>
<keyword evidence="2" id="KW-1185">Reference proteome</keyword>
<reference evidence="3" key="1">
    <citation type="submission" date="2025-08" db="UniProtKB">
        <authorList>
            <consortium name="RefSeq"/>
        </authorList>
    </citation>
    <scope>IDENTIFICATION</scope>
    <source>
        <tissue evidence="3">Whole sample</tissue>
    </source>
</reference>